<feature type="binding site" evidence="7">
    <location>
        <position position="309"/>
    </location>
    <ligand>
        <name>Zn(2+)</name>
        <dbReference type="ChEBI" id="CHEBI:29105"/>
    </ligand>
</feature>
<dbReference type="EC" id="3.5.2.7" evidence="1 7"/>
<feature type="binding site" evidence="7">
    <location>
        <position position="66"/>
    </location>
    <ligand>
        <name>Fe(3+)</name>
        <dbReference type="ChEBI" id="CHEBI:29034"/>
    </ligand>
</feature>
<dbReference type="SUPFAM" id="SSF51338">
    <property type="entry name" value="Composite domain of metallo-dependent hydrolases"/>
    <property type="match status" value="1"/>
</dbReference>
<dbReference type="Gene3D" id="3.20.20.140">
    <property type="entry name" value="Metal-dependent hydrolases"/>
    <property type="match status" value="1"/>
</dbReference>
<dbReference type="GO" id="GO:0019556">
    <property type="term" value="P:L-histidine catabolic process to glutamate and formamide"/>
    <property type="evidence" value="ECO:0007669"/>
    <property type="project" value="UniProtKB-UniRule"/>
</dbReference>
<dbReference type="PANTHER" id="PTHR42752:SF1">
    <property type="entry name" value="IMIDAZOLONEPROPIONASE-RELATED"/>
    <property type="match status" value="1"/>
</dbReference>
<name>A0A7T5R0V8_9BACT</name>
<dbReference type="InterPro" id="IPR005920">
    <property type="entry name" value="HutI"/>
</dbReference>
<reference evidence="9 10" key="1">
    <citation type="submission" date="2020-07" db="EMBL/GenBank/DDBJ databases">
        <title>Huge and variable diversity of episymbiotic CPR bacteria and DPANN archaea in groundwater ecosystems.</title>
        <authorList>
            <person name="He C.Y."/>
            <person name="Keren R."/>
            <person name="Whittaker M."/>
            <person name="Farag I.F."/>
            <person name="Doudna J."/>
            <person name="Cate J.H.D."/>
            <person name="Banfield J.F."/>
        </authorList>
    </citation>
    <scope>NUCLEOTIDE SEQUENCE [LARGE SCALE GENOMIC DNA]</scope>
    <source>
        <strain evidence="9">NC_groundwater_70_Ag_B-0.1um_54_66</strain>
    </source>
</reference>
<evidence type="ECO:0000256" key="3">
    <source>
        <dbReference type="ARBA" id="ARBA00022801"/>
    </source>
</evidence>
<dbReference type="GO" id="GO:0008270">
    <property type="term" value="F:zinc ion binding"/>
    <property type="evidence" value="ECO:0007669"/>
    <property type="project" value="UniProtKB-UniRule"/>
</dbReference>
<dbReference type="EMBL" id="CP066681">
    <property type="protein sequence ID" value="QQG35379.1"/>
    <property type="molecule type" value="Genomic_DNA"/>
</dbReference>
<dbReference type="GO" id="GO:0050480">
    <property type="term" value="F:imidazolonepropionase activity"/>
    <property type="evidence" value="ECO:0007669"/>
    <property type="project" value="UniProtKB-UniRule"/>
</dbReference>
<evidence type="ECO:0000256" key="6">
    <source>
        <dbReference type="ARBA" id="ARBA00023004"/>
    </source>
</evidence>
<feature type="binding site" evidence="7">
    <location>
        <position position="311"/>
    </location>
    <ligand>
        <name>N-formimidoyl-L-glutamate</name>
        <dbReference type="ChEBI" id="CHEBI:58928"/>
    </ligand>
</feature>
<dbReference type="FunFam" id="3.20.20.140:FF:000007">
    <property type="entry name" value="Imidazolonepropionase"/>
    <property type="match status" value="1"/>
</dbReference>
<feature type="binding site" evidence="7">
    <location>
        <position position="66"/>
    </location>
    <ligand>
        <name>Zn(2+)</name>
        <dbReference type="ChEBI" id="CHEBI:29105"/>
    </ligand>
</feature>
<evidence type="ECO:0000256" key="1">
    <source>
        <dbReference type="ARBA" id="ARBA00012864"/>
    </source>
</evidence>
<protein>
    <recommendedName>
        <fullName evidence="1 7">Imidazolonepropionase</fullName>
        <ecNumber evidence="1 7">3.5.2.7</ecNumber>
    </recommendedName>
    <alternativeName>
        <fullName evidence="7">Imidazolone-5-propionate hydrolase</fullName>
    </alternativeName>
</protein>
<feature type="binding site" evidence="7">
    <location>
        <position position="64"/>
    </location>
    <ligand>
        <name>Fe(3+)</name>
        <dbReference type="ChEBI" id="CHEBI:29034"/>
    </ligand>
</feature>
<feature type="binding site" evidence="7">
    <location>
        <position position="136"/>
    </location>
    <ligand>
        <name>4-imidazolone-5-propanoate</name>
        <dbReference type="ChEBI" id="CHEBI:77893"/>
    </ligand>
</feature>
<dbReference type="Pfam" id="PF01979">
    <property type="entry name" value="Amidohydro_1"/>
    <property type="match status" value="1"/>
</dbReference>
<feature type="binding site" evidence="7">
    <location>
        <position position="309"/>
    </location>
    <ligand>
        <name>Fe(3+)</name>
        <dbReference type="ChEBI" id="CHEBI:29034"/>
    </ligand>
</feature>
<keyword evidence="6 7" id="KW-0408">Iron</keyword>
<dbReference type="GO" id="GO:0005737">
    <property type="term" value="C:cytoplasm"/>
    <property type="evidence" value="ECO:0007669"/>
    <property type="project" value="UniProtKB-SubCell"/>
</dbReference>
<dbReference type="Proteomes" id="UP000595362">
    <property type="component" value="Chromosome"/>
</dbReference>
<feature type="binding site" evidence="7">
    <location>
        <position position="237"/>
    </location>
    <ligand>
        <name>4-imidazolone-5-propanoate</name>
        <dbReference type="ChEBI" id="CHEBI:77893"/>
    </ligand>
</feature>
<evidence type="ECO:0000256" key="5">
    <source>
        <dbReference type="ARBA" id="ARBA00022833"/>
    </source>
</evidence>
<keyword evidence="4 7" id="KW-0369">Histidine metabolism</keyword>
<keyword evidence="5 7" id="KW-0862">Zinc</keyword>
<dbReference type="InterPro" id="IPR011059">
    <property type="entry name" value="Metal-dep_hydrolase_composite"/>
</dbReference>
<keyword evidence="3 7" id="KW-0378">Hydrolase</keyword>
<evidence type="ECO:0000256" key="4">
    <source>
        <dbReference type="ARBA" id="ARBA00022808"/>
    </source>
</evidence>
<dbReference type="PANTHER" id="PTHR42752">
    <property type="entry name" value="IMIDAZOLONEPROPIONASE"/>
    <property type="match status" value="1"/>
</dbReference>
<feature type="binding site" evidence="7">
    <location>
        <position position="73"/>
    </location>
    <ligand>
        <name>4-imidazolone-5-propanoate</name>
        <dbReference type="ChEBI" id="CHEBI:77893"/>
    </ligand>
</feature>
<comment type="similarity">
    <text evidence="7">Belongs to the metallo-dependent hydrolases superfamily. HutI family.</text>
</comment>
<proteinExistence type="inferred from homology"/>
<comment type="catalytic activity">
    <reaction evidence="7">
        <text>4-imidazolone-5-propanoate + H2O = N-formimidoyl-L-glutamate</text>
        <dbReference type="Rhea" id="RHEA:23660"/>
        <dbReference type="ChEBI" id="CHEBI:15377"/>
        <dbReference type="ChEBI" id="CHEBI:58928"/>
        <dbReference type="ChEBI" id="CHEBI:77893"/>
        <dbReference type="EC" id="3.5.2.7"/>
    </reaction>
</comment>
<comment type="function">
    <text evidence="7">Catalyzes the hydrolytic cleavage of the carbon-nitrogen bond in imidazolone-5-propanoate to yield N-formimidoyl-L-glutamate. It is the third step in the universal histidine degradation pathway.</text>
</comment>
<evidence type="ECO:0000259" key="8">
    <source>
        <dbReference type="Pfam" id="PF01979"/>
    </source>
</evidence>
<keyword evidence="2 7" id="KW-0479">Metal-binding</keyword>
<feature type="binding site" evidence="7">
    <location>
        <position position="313"/>
    </location>
    <ligand>
        <name>N-formimidoyl-L-glutamate</name>
        <dbReference type="ChEBI" id="CHEBI:58928"/>
    </ligand>
</feature>
<keyword evidence="7" id="KW-0963">Cytoplasm</keyword>
<evidence type="ECO:0000256" key="2">
    <source>
        <dbReference type="ARBA" id="ARBA00022723"/>
    </source>
</evidence>
<dbReference type="UniPathway" id="UPA00379">
    <property type="reaction ID" value="UER00551"/>
</dbReference>
<dbReference type="AlphaFoldDB" id="A0A7T5R0V8"/>
<comment type="subcellular location">
    <subcellularLocation>
        <location evidence="7">Cytoplasm</location>
    </subcellularLocation>
</comment>
<feature type="binding site" evidence="7">
    <location>
        <position position="169"/>
    </location>
    <ligand>
        <name>4-imidazolone-5-propanoate</name>
        <dbReference type="ChEBI" id="CHEBI:77893"/>
    </ligand>
</feature>
<feature type="binding site" evidence="7">
    <location>
        <position position="234"/>
    </location>
    <ligand>
        <name>Fe(3+)</name>
        <dbReference type="ChEBI" id="CHEBI:29034"/>
    </ligand>
</feature>
<gene>
    <name evidence="7" type="primary">hutI</name>
    <name evidence="9" type="ORF">HYS17_07435</name>
</gene>
<evidence type="ECO:0000256" key="7">
    <source>
        <dbReference type="HAMAP-Rule" id="MF_00372"/>
    </source>
</evidence>
<dbReference type="InterPro" id="IPR032466">
    <property type="entry name" value="Metal_Hydrolase"/>
</dbReference>
<evidence type="ECO:0000313" key="9">
    <source>
        <dbReference type="EMBL" id="QQG35379.1"/>
    </source>
</evidence>
<dbReference type="GO" id="GO:0005506">
    <property type="term" value="F:iron ion binding"/>
    <property type="evidence" value="ECO:0007669"/>
    <property type="project" value="UniProtKB-UniRule"/>
</dbReference>
<feature type="binding site" evidence="7">
    <location>
        <position position="234"/>
    </location>
    <ligand>
        <name>Zn(2+)</name>
        <dbReference type="ChEBI" id="CHEBI:29105"/>
    </ligand>
</feature>
<dbReference type="SUPFAM" id="SSF51556">
    <property type="entry name" value="Metallo-dependent hydrolases"/>
    <property type="match status" value="1"/>
</dbReference>
<accession>A0A7T5R0V8</accession>
<comment type="cofactor">
    <cofactor evidence="7">
        <name>Zn(2+)</name>
        <dbReference type="ChEBI" id="CHEBI:29105"/>
    </cofactor>
    <cofactor evidence="7">
        <name>Fe(3+)</name>
        <dbReference type="ChEBI" id="CHEBI:29034"/>
    </cofactor>
    <text evidence="7">Binds 1 zinc or iron ion per subunit.</text>
</comment>
<feature type="binding site" evidence="7">
    <location>
        <position position="64"/>
    </location>
    <ligand>
        <name>Zn(2+)</name>
        <dbReference type="ChEBI" id="CHEBI:29105"/>
    </ligand>
</feature>
<feature type="domain" description="Amidohydrolase-related" evidence="8">
    <location>
        <begin position="55"/>
        <end position="393"/>
    </location>
</feature>
<evidence type="ECO:0000313" key="10">
    <source>
        <dbReference type="Proteomes" id="UP000595362"/>
    </source>
</evidence>
<dbReference type="CDD" id="cd01296">
    <property type="entry name" value="Imidazolone-5PH"/>
    <property type="match status" value="1"/>
</dbReference>
<organism evidence="9 10">
    <name type="scientific">Micavibrio aeruginosavorus</name>
    <dbReference type="NCBI Taxonomy" id="349221"/>
    <lineage>
        <taxon>Bacteria</taxon>
        <taxon>Pseudomonadati</taxon>
        <taxon>Bdellovibrionota</taxon>
        <taxon>Bdellovibrionia</taxon>
        <taxon>Bdellovibrionales</taxon>
        <taxon>Pseudobdellovibrionaceae</taxon>
        <taxon>Micavibrio</taxon>
    </lineage>
</organism>
<dbReference type="InterPro" id="IPR006680">
    <property type="entry name" value="Amidohydro-rel"/>
</dbReference>
<dbReference type="Gene3D" id="2.30.40.10">
    <property type="entry name" value="Urease, subunit C, domain 1"/>
    <property type="match status" value="1"/>
</dbReference>
<sequence length="404" mass="43820">MWDSIWINVLLPDGRDNPGAIGVQDGKIAWVGPQASLTAAPETLAKTIYNGANRWVTPGLVDCHTHLVYGGNRAREFEMRLQGVSYEDIAKAGGGILSTMSATRAATEDELFASSYRRLQNLMAEGVTGIEIKSGYGLDMETERKMLVVATKLAQATGIRIQRTFLGAHALPPEYKNRSDDYITHICEDMLPALHEAGLVDAVDVFCERIGFTLAQAERVFQKAQQLGLPVKIHAEQLSNQHGSALAARSRALSADHLEYLDEDGVKAMAASGTIAVLLPGAYYFLRETRLPPIDLLRKHSVPIAIATDHNPGTSPVHSLLLMMNMACTIFHLTPQESLAGVTCHAAAALGWNDSGKLEQGARADFALWDIGELAELSYSIGHNACYAVVRNGLYVAIPQSRSD</sequence>
<feature type="binding site" evidence="7">
    <location>
        <position position="314"/>
    </location>
    <ligand>
        <name>4-imidazolone-5-propanoate</name>
        <dbReference type="ChEBI" id="CHEBI:77893"/>
    </ligand>
</feature>
<dbReference type="HAMAP" id="MF_00372">
    <property type="entry name" value="HutI"/>
    <property type="match status" value="1"/>
</dbReference>
<dbReference type="GO" id="GO:0019557">
    <property type="term" value="P:L-histidine catabolic process to glutamate and formate"/>
    <property type="evidence" value="ECO:0007669"/>
    <property type="project" value="UniProtKB-UniPathway"/>
</dbReference>
<comment type="pathway">
    <text evidence="7">Amino-acid degradation; L-histidine degradation into L-glutamate; N-formimidoyl-L-glutamate from L-histidine: step 3/3.</text>
</comment>
<dbReference type="NCBIfam" id="TIGR01224">
    <property type="entry name" value="hutI"/>
    <property type="match status" value="1"/>
</dbReference>
<feature type="binding site" evidence="7">
    <location>
        <position position="136"/>
    </location>
    <ligand>
        <name>N-formimidoyl-L-glutamate</name>
        <dbReference type="ChEBI" id="CHEBI:58928"/>
    </ligand>
</feature>